<keyword evidence="1" id="KW-1133">Transmembrane helix</keyword>
<dbReference type="PANTHER" id="PTHR34473:SF2">
    <property type="entry name" value="UPF0699 TRANSMEMBRANE PROTEIN YDBT"/>
    <property type="match status" value="1"/>
</dbReference>
<evidence type="ECO:0000313" key="6">
    <source>
        <dbReference type="Proteomes" id="UP000374630"/>
    </source>
</evidence>
<accession>A0A5J5DT40</accession>
<keyword evidence="1" id="KW-0472">Membrane</keyword>
<dbReference type="EMBL" id="RZOA01000017">
    <property type="protein sequence ID" value="KAA8822363.1"/>
    <property type="molecule type" value="Genomic_DNA"/>
</dbReference>
<gene>
    <name evidence="4" type="ORF">EM848_08530</name>
    <name evidence="3" type="ORF">EMO90_10375</name>
</gene>
<keyword evidence="1" id="KW-0812">Transmembrane</keyword>
<evidence type="ECO:0000313" key="5">
    <source>
        <dbReference type="Proteomes" id="UP000345527"/>
    </source>
</evidence>
<dbReference type="Proteomes" id="UP000345527">
    <property type="component" value="Unassembled WGS sequence"/>
</dbReference>
<keyword evidence="6" id="KW-1185">Reference proteome</keyword>
<evidence type="ECO:0000259" key="2">
    <source>
        <dbReference type="Pfam" id="PF03703"/>
    </source>
</evidence>
<feature type="domain" description="YdbS-like PH" evidence="2">
    <location>
        <begin position="75"/>
        <end position="150"/>
    </location>
</feature>
<dbReference type="AlphaFoldDB" id="A0A5J5DT40"/>
<comment type="caution">
    <text evidence="4">The sequence shown here is derived from an EMBL/GenBank/DDBJ whole genome shotgun (WGS) entry which is preliminary data.</text>
</comment>
<dbReference type="EMBL" id="RZNZ01000016">
    <property type="protein sequence ID" value="KAA8818228.1"/>
    <property type="molecule type" value="Genomic_DNA"/>
</dbReference>
<dbReference type="Pfam" id="PF03703">
    <property type="entry name" value="bPH_2"/>
    <property type="match status" value="1"/>
</dbReference>
<dbReference type="InterPro" id="IPR005182">
    <property type="entry name" value="YdbS-like_PH"/>
</dbReference>
<dbReference type="PANTHER" id="PTHR34473">
    <property type="entry name" value="UPF0699 TRANSMEMBRANE PROTEIN YDBS"/>
    <property type="match status" value="1"/>
</dbReference>
<proteinExistence type="predicted"/>
<name>A0A5J5DT40_9BIFI</name>
<feature type="transmembrane region" description="Helical" evidence="1">
    <location>
        <begin position="44"/>
        <end position="62"/>
    </location>
</feature>
<organism evidence="4 5">
    <name type="scientific">Bifidobacterium vespertilionis</name>
    <dbReference type="NCBI Taxonomy" id="2562524"/>
    <lineage>
        <taxon>Bacteria</taxon>
        <taxon>Bacillati</taxon>
        <taxon>Actinomycetota</taxon>
        <taxon>Actinomycetes</taxon>
        <taxon>Bifidobacteriales</taxon>
        <taxon>Bifidobacteriaceae</taxon>
        <taxon>Bifidobacterium</taxon>
    </lineage>
</organism>
<sequence>MESDDWRPLPDRVRRVWMINALIQSMAILAGCAVAAVVCRMMDWWQIWQPAIIAIAAAYAVLQLAFQPLQTKYAYAFNRFAIGDREFRIRKGWLFRSSVTVPFNRIQHVDTRQNPVLRRFGLTAVTVHTAVDEHTIDALDDAEAERVVKLITQRVAESKEDL</sequence>
<dbReference type="PROSITE" id="PS51257">
    <property type="entry name" value="PROKAR_LIPOPROTEIN"/>
    <property type="match status" value="1"/>
</dbReference>
<reference evidence="5 6" key="1">
    <citation type="journal article" date="2019" name="Syst. Appl. Microbiol.">
        <title>Characterization of Bifidobacterium species in feaces of the Egyptian fruit bat: Description of B. vespertilionis sp. nov. and B. rousetti sp. nov.</title>
        <authorList>
            <person name="Modesto M."/>
            <person name="Satti M."/>
            <person name="Watanabe K."/>
            <person name="Puglisi E."/>
            <person name="Morelli L."/>
            <person name="Huang C.-H."/>
            <person name="Liou J.-S."/>
            <person name="Miyashita M."/>
            <person name="Tamura T."/>
            <person name="Saito S."/>
            <person name="Mori K."/>
            <person name="Huang L."/>
            <person name="Sciavilla P."/>
            <person name="Sandri C."/>
            <person name="Spiezio C."/>
            <person name="Vitali F."/>
            <person name="Cavalieri D."/>
            <person name="Perpetuini G."/>
            <person name="Tofalo R."/>
            <person name="Bonetti A."/>
            <person name="Arita M."/>
            <person name="Mattarelli P."/>
        </authorList>
    </citation>
    <scope>NUCLEOTIDE SEQUENCE [LARGE SCALE GENOMIC DNA]</scope>
    <source>
        <strain evidence="3 6">RST16</strain>
        <strain evidence="4 5">RST8</strain>
    </source>
</reference>
<evidence type="ECO:0000313" key="3">
    <source>
        <dbReference type="EMBL" id="KAA8818228.1"/>
    </source>
</evidence>
<evidence type="ECO:0000256" key="1">
    <source>
        <dbReference type="SAM" id="Phobius"/>
    </source>
</evidence>
<protein>
    <recommendedName>
        <fullName evidence="2">YdbS-like PH domain-containing protein</fullName>
    </recommendedName>
</protein>
<feature type="transmembrane region" description="Helical" evidence="1">
    <location>
        <begin position="16"/>
        <end position="38"/>
    </location>
</feature>
<dbReference type="OrthoDB" id="7364633at2"/>
<dbReference type="Proteomes" id="UP000374630">
    <property type="component" value="Unassembled WGS sequence"/>
</dbReference>
<dbReference type="RefSeq" id="WP_150354513.1">
    <property type="nucleotide sequence ID" value="NZ_RZNZ01000016.1"/>
</dbReference>
<evidence type="ECO:0000313" key="4">
    <source>
        <dbReference type="EMBL" id="KAA8822363.1"/>
    </source>
</evidence>